<reference evidence="1" key="1">
    <citation type="submission" date="2020-11" db="EMBL/GenBank/DDBJ databases">
        <authorList>
            <consortium name="DOE Joint Genome Institute"/>
            <person name="Ahrendt S."/>
            <person name="Riley R."/>
            <person name="Andreopoulos W."/>
            <person name="Labutti K."/>
            <person name="Pangilinan J."/>
            <person name="Ruiz-Duenas F.J."/>
            <person name="Barrasa J.M."/>
            <person name="Sanchez-Garcia M."/>
            <person name="Camarero S."/>
            <person name="Miyauchi S."/>
            <person name="Serrano A."/>
            <person name="Linde D."/>
            <person name="Babiker R."/>
            <person name="Drula E."/>
            <person name="Ayuso-Fernandez I."/>
            <person name="Pacheco R."/>
            <person name="Padilla G."/>
            <person name="Ferreira P."/>
            <person name="Barriuso J."/>
            <person name="Kellner H."/>
            <person name="Castanera R."/>
            <person name="Alfaro M."/>
            <person name="Ramirez L."/>
            <person name="Pisabarro A.G."/>
            <person name="Kuo A."/>
            <person name="Tritt A."/>
            <person name="Lipzen A."/>
            <person name="He G."/>
            <person name="Yan M."/>
            <person name="Ng V."/>
            <person name="Cullen D."/>
            <person name="Martin F."/>
            <person name="Rosso M.-N."/>
            <person name="Henrissat B."/>
            <person name="Hibbett D."/>
            <person name="Martinez A.T."/>
            <person name="Grigoriev I.V."/>
        </authorList>
    </citation>
    <scope>NUCLEOTIDE SEQUENCE</scope>
    <source>
        <strain evidence="1">AH 40177</strain>
    </source>
</reference>
<protein>
    <submittedName>
        <fullName evidence="1">Uncharacterized protein</fullName>
    </submittedName>
</protein>
<evidence type="ECO:0000313" key="1">
    <source>
        <dbReference type="EMBL" id="KAF9060408.1"/>
    </source>
</evidence>
<gene>
    <name evidence="1" type="ORF">BDP27DRAFT_1339704</name>
</gene>
<proteinExistence type="predicted"/>
<comment type="caution">
    <text evidence="1">The sequence shown here is derived from an EMBL/GenBank/DDBJ whole genome shotgun (WGS) entry which is preliminary data.</text>
</comment>
<dbReference type="AlphaFoldDB" id="A0A9P5U0D3"/>
<keyword evidence="2" id="KW-1185">Reference proteome</keyword>
<sequence>MLDMHLCSQTGGFIEKDSPYPLWIPNVLSLQISSTLEIALKFPYPTRMLLSYFGATTTLKDMGPGIRLTHPEPAATFIYIVYQTFIQLLRLCGLESVIKTCRLSSRSPMAGTSPCPQVFPGKRIGNSWTAFASKTCSRVSVSTKSYHQRSSSSSTTL</sequence>
<evidence type="ECO:0000313" key="2">
    <source>
        <dbReference type="Proteomes" id="UP000772434"/>
    </source>
</evidence>
<name>A0A9P5U0D3_9AGAR</name>
<organism evidence="1 2">
    <name type="scientific">Rhodocollybia butyracea</name>
    <dbReference type="NCBI Taxonomy" id="206335"/>
    <lineage>
        <taxon>Eukaryota</taxon>
        <taxon>Fungi</taxon>
        <taxon>Dikarya</taxon>
        <taxon>Basidiomycota</taxon>
        <taxon>Agaricomycotina</taxon>
        <taxon>Agaricomycetes</taxon>
        <taxon>Agaricomycetidae</taxon>
        <taxon>Agaricales</taxon>
        <taxon>Marasmiineae</taxon>
        <taxon>Omphalotaceae</taxon>
        <taxon>Rhodocollybia</taxon>
    </lineage>
</organism>
<dbReference type="Proteomes" id="UP000772434">
    <property type="component" value="Unassembled WGS sequence"/>
</dbReference>
<dbReference type="EMBL" id="JADNRY010000245">
    <property type="protein sequence ID" value="KAF9060408.1"/>
    <property type="molecule type" value="Genomic_DNA"/>
</dbReference>
<feature type="non-terminal residue" evidence="1">
    <location>
        <position position="157"/>
    </location>
</feature>
<accession>A0A9P5U0D3</accession>